<organism evidence="1 2">
    <name type="scientific">Corynebacterium phocae</name>
    <dbReference type="NCBI Taxonomy" id="161895"/>
    <lineage>
        <taxon>Bacteria</taxon>
        <taxon>Bacillati</taxon>
        <taxon>Actinomycetota</taxon>
        <taxon>Actinomycetes</taxon>
        <taxon>Mycobacteriales</taxon>
        <taxon>Corynebacteriaceae</taxon>
        <taxon>Corynebacterium</taxon>
    </lineage>
</organism>
<reference evidence="1 2" key="1">
    <citation type="submission" date="2014-08" db="EMBL/GenBank/DDBJ databases">
        <title>Complete genome sequence of Corynebacterium phocae M408/89/1(T)(=DSM 44612(T)), isolated from the common seal (Phoca vitulina).</title>
        <authorList>
            <person name="Ruckert C."/>
            <person name="Albersmeier A."/>
            <person name="Winkler A."/>
            <person name="Kalinowski J."/>
        </authorList>
    </citation>
    <scope>NUCLEOTIDE SEQUENCE [LARGE SCALE GENOMIC DNA]</scope>
    <source>
        <strain evidence="1 2">M408/89/1</strain>
    </source>
</reference>
<evidence type="ECO:0000313" key="1">
    <source>
        <dbReference type="EMBL" id="APT93738.1"/>
    </source>
</evidence>
<dbReference type="EMBL" id="CP009249">
    <property type="protein sequence ID" value="APT93738.1"/>
    <property type="molecule type" value="Genomic_DNA"/>
</dbReference>
<evidence type="ECO:0000313" key="2">
    <source>
        <dbReference type="Proteomes" id="UP000185491"/>
    </source>
</evidence>
<proteinExistence type="predicted"/>
<accession>A0A1L7D6G3</accession>
<gene>
    <name evidence="1" type="ORF">CPHO_07770</name>
</gene>
<name>A0A1L7D6G3_9CORY</name>
<dbReference type="AlphaFoldDB" id="A0A1L7D6G3"/>
<protein>
    <submittedName>
        <fullName evidence="1">Uncharacterized protein</fullName>
    </submittedName>
</protein>
<dbReference type="Proteomes" id="UP000185491">
    <property type="component" value="Chromosome"/>
</dbReference>
<sequence>MHALPGNSPAHRRILATLDTAVRHPRSLARPGGAWRPPKQMLSKTLCATVTRYRVGPVVRARIRGFGQTRVPTYLVSLRITDTRGHVVEQATAESWVRALFREKDIRAVHQLTEETAATFVWLVDHHFQPVLSPASLFEDFYAAA</sequence>
<dbReference type="KEGG" id="cpho:CPHO_07770"/>
<keyword evidence="2" id="KW-1185">Reference proteome</keyword>